<evidence type="ECO:0000256" key="3">
    <source>
        <dbReference type="ARBA" id="ARBA00023125"/>
    </source>
</evidence>
<evidence type="ECO:0000256" key="1">
    <source>
        <dbReference type="ARBA" id="ARBA00004123"/>
    </source>
</evidence>
<keyword evidence="8" id="KW-1185">Reference proteome</keyword>
<evidence type="ECO:0000313" key="8">
    <source>
        <dbReference type="Proteomes" id="UP001498398"/>
    </source>
</evidence>
<dbReference type="PANTHER" id="PTHR31845">
    <property type="entry name" value="FINGER DOMAIN PROTEIN, PUTATIVE-RELATED"/>
    <property type="match status" value="1"/>
</dbReference>
<keyword evidence="4" id="KW-0804">Transcription</keyword>
<evidence type="ECO:0000256" key="6">
    <source>
        <dbReference type="SAM" id="MobiDB-lite"/>
    </source>
</evidence>
<comment type="caution">
    <text evidence="7">The sequence shown here is derived from an EMBL/GenBank/DDBJ whole genome shotgun (WGS) entry which is preliminary data.</text>
</comment>
<evidence type="ECO:0000256" key="4">
    <source>
        <dbReference type="ARBA" id="ARBA00023163"/>
    </source>
</evidence>
<dbReference type="PANTHER" id="PTHR31845:SF17">
    <property type="entry name" value="ZN(II)2CYS6 TRANSCRIPTION FACTOR (EUROFUNG)"/>
    <property type="match status" value="1"/>
</dbReference>
<feature type="region of interest" description="Disordered" evidence="6">
    <location>
        <begin position="524"/>
        <end position="553"/>
    </location>
</feature>
<reference evidence="7 8" key="1">
    <citation type="submission" date="2024-01" db="EMBL/GenBank/DDBJ databases">
        <title>A draft genome for the cacao thread blight pathogen Marasmiellus scandens.</title>
        <authorList>
            <person name="Baruah I.K."/>
            <person name="Leung J."/>
            <person name="Bukari Y."/>
            <person name="Amoako-Attah I."/>
            <person name="Meinhardt L.W."/>
            <person name="Bailey B.A."/>
            <person name="Cohen S.P."/>
        </authorList>
    </citation>
    <scope>NUCLEOTIDE SEQUENCE [LARGE SCALE GENOMIC DNA]</scope>
    <source>
        <strain evidence="7 8">GH-19</strain>
    </source>
</reference>
<dbReference type="EMBL" id="JBANRG010000001">
    <property type="protein sequence ID" value="KAK7472927.1"/>
    <property type="molecule type" value="Genomic_DNA"/>
</dbReference>
<feature type="compositionally biased region" description="Polar residues" evidence="6">
    <location>
        <begin position="533"/>
        <end position="553"/>
    </location>
</feature>
<proteinExistence type="predicted"/>
<feature type="region of interest" description="Disordered" evidence="6">
    <location>
        <begin position="19"/>
        <end position="116"/>
    </location>
</feature>
<feature type="compositionally biased region" description="Low complexity" evidence="6">
    <location>
        <begin position="104"/>
        <end position="116"/>
    </location>
</feature>
<evidence type="ECO:0000256" key="5">
    <source>
        <dbReference type="ARBA" id="ARBA00023242"/>
    </source>
</evidence>
<evidence type="ECO:0008006" key="9">
    <source>
        <dbReference type="Google" id="ProtNLM"/>
    </source>
</evidence>
<organism evidence="7 8">
    <name type="scientific">Marasmiellus scandens</name>
    <dbReference type="NCBI Taxonomy" id="2682957"/>
    <lineage>
        <taxon>Eukaryota</taxon>
        <taxon>Fungi</taxon>
        <taxon>Dikarya</taxon>
        <taxon>Basidiomycota</taxon>
        <taxon>Agaricomycotina</taxon>
        <taxon>Agaricomycetes</taxon>
        <taxon>Agaricomycetidae</taxon>
        <taxon>Agaricales</taxon>
        <taxon>Marasmiineae</taxon>
        <taxon>Omphalotaceae</taxon>
        <taxon>Marasmiellus</taxon>
    </lineage>
</organism>
<name>A0ABR1K6Y9_9AGAR</name>
<evidence type="ECO:0000256" key="2">
    <source>
        <dbReference type="ARBA" id="ARBA00023015"/>
    </source>
</evidence>
<keyword evidence="5" id="KW-0539">Nucleus</keyword>
<dbReference type="Proteomes" id="UP001498398">
    <property type="component" value="Unassembled WGS sequence"/>
</dbReference>
<sequence length="598" mass="65858">MATIEAELQQTRALLDRFMNHSGQPTASSPSSVISPAASKSHVAPSPAASASSSNSYPKLPSKPATPSGSLARILTSNEDEITSDNMVSKHQLPKQPLKRPRIETSTSDDTISPTDITSLADNKECALAFVIFSRRCAAYIPFFDPDQPYGDFCRTTHSQLLYWSVIGTGSREAEELTNLHSVAFSRATKWVQASLYGPPCSLDDLKGLLIYLQWLATPRPIGHAVALAYELNLHKSGSHLVSLVNEMSTVKESAQMRHHELMKVMDEVRTFSYLYVTDRLLSLASGKPSLMTERSIPSELRSLVSLPTASPRDGRILAQIELLSIISHVKEEIIGTGSPTTPLNAAALELLRVKNHEADEWHSRWQTWAAQISQDAGVFTMPSSISINYVWGKMQMNCVTLHGVKQASDFSPTRFQFLVDAVKYAMDLVNVGLDNFKPPVINYANNFTQLQITFGAVFCLKVIRLLPGRFDEAQILRLAADTAILMSFSTKSRQYHELLVALLEQFPNVPVSTFLRDVPPPPLSILPPPPQSAQSVHHNPSPSGVHSTHTFAPEPSLQQLPATHWDPSALDNANFWNWSQSMPVNGIDGFFAHTSLG</sequence>
<comment type="subcellular location">
    <subcellularLocation>
        <location evidence="1">Nucleus</location>
    </subcellularLocation>
</comment>
<gene>
    <name evidence="7" type="ORF">VKT23_001032</name>
</gene>
<dbReference type="InterPro" id="IPR051089">
    <property type="entry name" value="prtT"/>
</dbReference>
<accession>A0ABR1K6Y9</accession>
<keyword evidence="3" id="KW-0238">DNA-binding</keyword>
<protein>
    <recommendedName>
        <fullName evidence="9">Transcription factor domain-containing protein</fullName>
    </recommendedName>
</protein>
<dbReference type="CDD" id="cd12148">
    <property type="entry name" value="fungal_TF_MHR"/>
    <property type="match status" value="1"/>
</dbReference>
<feature type="compositionally biased region" description="Low complexity" evidence="6">
    <location>
        <begin position="25"/>
        <end position="63"/>
    </location>
</feature>
<evidence type="ECO:0000313" key="7">
    <source>
        <dbReference type="EMBL" id="KAK7472927.1"/>
    </source>
</evidence>
<keyword evidence="2" id="KW-0805">Transcription regulation</keyword>